<keyword evidence="10 12" id="KW-0472">Membrane</keyword>
<dbReference type="Gene3D" id="2.130.10.10">
    <property type="entry name" value="YVTN repeat-like/Quinoprotein amine dehydrogenase"/>
    <property type="match status" value="1"/>
</dbReference>
<keyword evidence="2" id="KW-0813">Transport</keyword>
<reference evidence="13 14" key="1">
    <citation type="journal article" date="2018" name="Elife">
        <title>Functional genomics of lipid metabolism in the oleaginous yeast Rhodosporidium toruloides.</title>
        <authorList>
            <person name="Coradetti S.T."/>
            <person name="Pinel D."/>
            <person name="Geiselman G."/>
            <person name="Ito M."/>
            <person name="Mondo S."/>
            <person name="Reilly M.C."/>
            <person name="Cheng Y.F."/>
            <person name="Bauer S."/>
            <person name="Grigoriev I."/>
            <person name="Gladden J.M."/>
            <person name="Simmons B.A."/>
            <person name="Brem R."/>
            <person name="Arkin A.P."/>
            <person name="Skerker J.M."/>
        </authorList>
    </citation>
    <scope>NUCLEOTIDE SEQUENCE [LARGE SCALE GENOMIC DNA]</scope>
    <source>
        <strain evidence="13 14">NBRC 0880</strain>
    </source>
</reference>
<dbReference type="GO" id="GO:0003400">
    <property type="term" value="P:regulation of COPII vesicle coating"/>
    <property type="evidence" value="ECO:0007669"/>
    <property type="project" value="TreeGrafter"/>
</dbReference>
<evidence type="ECO:0000256" key="9">
    <source>
        <dbReference type="ARBA" id="ARBA00022989"/>
    </source>
</evidence>
<keyword evidence="4 12" id="KW-0812">Transmembrane</keyword>
<evidence type="ECO:0000256" key="2">
    <source>
        <dbReference type="ARBA" id="ARBA00022448"/>
    </source>
</evidence>
<name>A0A2S9ZZ18_RHOTO</name>
<keyword evidence="9 12" id="KW-1133">Transmembrane helix</keyword>
<keyword evidence="5" id="KW-0677">Repeat</keyword>
<evidence type="ECO:0000313" key="14">
    <source>
        <dbReference type="Proteomes" id="UP000239560"/>
    </source>
</evidence>
<feature type="repeat" description="WD" evidence="11">
    <location>
        <begin position="336"/>
        <end position="369"/>
    </location>
</feature>
<comment type="caution">
    <text evidence="13">The sequence shown here is derived from an EMBL/GenBank/DDBJ whole genome shotgun (WGS) entry which is preliminary data.</text>
</comment>
<evidence type="ECO:0000313" key="13">
    <source>
        <dbReference type="EMBL" id="PRQ70981.1"/>
    </source>
</evidence>
<sequence>MPADPTPTTLTAEPGSSSKAHFPLDAKFPVYAIAWTDDSTVLLAGGGGSSRTGVKNRISMYSVDPKKRQLSLVTEHELSKEEDAPMTMAFDRTAKALVAGINSSADQLKKGVNENLRVFSYDEKSITYEKRKQTFTSVDPDHYQKVTAFSRSTPPLLAAGSTDSQLSLVTYPGLEDVLPTLQYEKEEIYDADFDDSGDMLVGTSSNKLCVWSTKVADKEATPEPLQVIERPVLKKELACTFRAAKFGRAQTAFNLYTVVNASPATRVRKPPAGSQKAFVSLWDARAWKLLKTRTVSQKPVTAFDVSEDGTLLAYGSSDLSVGILDAVTLRPILTVLHAHDFPVTSLKFNPSASILISGSADNSVRVIEVPSPGQRGGNSTTYTVLFTLLILILAILIQMTFGEDLLRVARSVL</sequence>
<evidence type="ECO:0000256" key="4">
    <source>
        <dbReference type="ARBA" id="ARBA00022692"/>
    </source>
</evidence>
<comment type="subcellular location">
    <subcellularLocation>
        <location evidence="1">Endoplasmic reticulum membrane</location>
        <topology evidence="1">Single-pass type II membrane protein</topology>
    </subcellularLocation>
</comment>
<evidence type="ECO:0000256" key="3">
    <source>
        <dbReference type="ARBA" id="ARBA00022574"/>
    </source>
</evidence>
<dbReference type="OrthoDB" id="2013972at2759"/>
<dbReference type="GO" id="GO:0005789">
    <property type="term" value="C:endoplasmic reticulum membrane"/>
    <property type="evidence" value="ECO:0007669"/>
    <property type="project" value="UniProtKB-SubCell"/>
</dbReference>
<evidence type="ECO:0000256" key="6">
    <source>
        <dbReference type="ARBA" id="ARBA00022824"/>
    </source>
</evidence>
<protein>
    <submittedName>
        <fullName evidence="13">Quinonprotein alcohol dehydrogenase-like superfamily</fullName>
    </submittedName>
</protein>
<dbReference type="GO" id="GO:0005085">
    <property type="term" value="F:guanyl-nucleotide exchange factor activity"/>
    <property type="evidence" value="ECO:0007669"/>
    <property type="project" value="InterPro"/>
</dbReference>
<evidence type="ECO:0000256" key="12">
    <source>
        <dbReference type="SAM" id="Phobius"/>
    </source>
</evidence>
<keyword evidence="7" id="KW-0931">ER-Golgi transport</keyword>
<evidence type="ECO:0000256" key="11">
    <source>
        <dbReference type="PROSITE-ProRule" id="PRU00221"/>
    </source>
</evidence>
<evidence type="ECO:0000256" key="8">
    <source>
        <dbReference type="ARBA" id="ARBA00022927"/>
    </source>
</evidence>
<keyword evidence="3 11" id="KW-0853">WD repeat</keyword>
<gene>
    <name evidence="13" type="ORF">AAT19DRAFT_10521</name>
</gene>
<dbReference type="SMART" id="SM00320">
    <property type="entry name" value="WD40"/>
    <property type="match status" value="5"/>
</dbReference>
<proteinExistence type="predicted"/>
<feature type="transmembrane region" description="Helical" evidence="12">
    <location>
        <begin position="382"/>
        <end position="401"/>
    </location>
</feature>
<dbReference type="GO" id="GO:0015031">
    <property type="term" value="P:protein transport"/>
    <property type="evidence" value="ECO:0007669"/>
    <property type="project" value="UniProtKB-KW"/>
</dbReference>
<dbReference type="PROSITE" id="PS50082">
    <property type="entry name" value="WD_REPEATS_2"/>
    <property type="match status" value="1"/>
</dbReference>
<evidence type="ECO:0000256" key="7">
    <source>
        <dbReference type="ARBA" id="ARBA00022892"/>
    </source>
</evidence>
<evidence type="ECO:0000256" key="5">
    <source>
        <dbReference type="ARBA" id="ARBA00022737"/>
    </source>
</evidence>
<organism evidence="13 14">
    <name type="scientific">Rhodotorula toruloides</name>
    <name type="common">Yeast</name>
    <name type="synonym">Rhodosporidium toruloides</name>
    <dbReference type="NCBI Taxonomy" id="5286"/>
    <lineage>
        <taxon>Eukaryota</taxon>
        <taxon>Fungi</taxon>
        <taxon>Dikarya</taxon>
        <taxon>Basidiomycota</taxon>
        <taxon>Pucciniomycotina</taxon>
        <taxon>Microbotryomycetes</taxon>
        <taxon>Sporidiobolales</taxon>
        <taxon>Sporidiobolaceae</taxon>
        <taxon>Rhodotorula</taxon>
    </lineage>
</organism>
<dbReference type="PANTHER" id="PTHR23284">
    <property type="entry name" value="PROLACTIN REGULATORY ELEMENT BINDING PROTEIN"/>
    <property type="match status" value="1"/>
</dbReference>
<dbReference type="AlphaFoldDB" id="A0A2S9ZZ18"/>
<dbReference type="SUPFAM" id="SSF50998">
    <property type="entry name" value="Quinoprotein alcohol dehydrogenase-like"/>
    <property type="match status" value="1"/>
</dbReference>
<evidence type="ECO:0000256" key="1">
    <source>
        <dbReference type="ARBA" id="ARBA00004648"/>
    </source>
</evidence>
<dbReference type="InterPro" id="IPR011047">
    <property type="entry name" value="Quinoprotein_ADH-like_sf"/>
</dbReference>
<dbReference type="InterPro" id="IPR015943">
    <property type="entry name" value="WD40/YVTN_repeat-like_dom_sf"/>
</dbReference>
<dbReference type="GO" id="GO:0006888">
    <property type="term" value="P:endoplasmic reticulum to Golgi vesicle-mediated transport"/>
    <property type="evidence" value="ECO:0007669"/>
    <property type="project" value="TreeGrafter"/>
</dbReference>
<accession>A0A2S9ZZ18</accession>
<dbReference type="PROSITE" id="PS50294">
    <property type="entry name" value="WD_REPEATS_REGION"/>
    <property type="match status" value="1"/>
</dbReference>
<keyword evidence="6" id="KW-0256">Endoplasmic reticulum</keyword>
<evidence type="ECO:0000256" key="10">
    <source>
        <dbReference type="ARBA" id="ARBA00023136"/>
    </source>
</evidence>
<dbReference type="Pfam" id="PF00400">
    <property type="entry name" value="WD40"/>
    <property type="match status" value="1"/>
</dbReference>
<dbReference type="PANTHER" id="PTHR23284:SF0">
    <property type="entry name" value="PROLACTIN REGULATORY ELEMENT-BINDING PROTEIN"/>
    <property type="match status" value="1"/>
</dbReference>
<keyword evidence="8" id="KW-0653">Protein transport</keyword>
<dbReference type="EMBL" id="LCTV02000013">
    <property type="protein sequence ID" value="PRQ70981.1"/>
    <property type="molecule type" value="Genomic_DNA"/>
</dbReference>
<dbReference type="InterPro" id="IPR045260">
    <property type="entry name" value="Sec12-like"/>
</dbReference>
<dbReference type="InterPro" id="IPR001680">
    <property type="entry name" value="WD40_rpt"/>
</dbReference>
<dbReference type="Proteomes" id="UP000239560">
    <property type="component" value="Unassembled WGS sequence"/>
</dbReference>